<reference evidence="2 3" key="1">
    <citation type="submission" date="2010-01" db="EMBL/GenBank/DDBJ databases">
        <authorList>
            <person name="Weinstock G."/>
            <person name="Sodergren E."/>
            <person name="Clifton S."/>
            <person name="Fulton L."/>
            <person name="Fulton B."/>
            <person name="Courtney L."/>
            <person name="Fronick C."/>
            <person name="Harrison M."/>
            <person name="Strong C."/>
            <person name="Farmer C."/>
            <person name="Delahaunty K."/>
            <person name="Markovic C."/>
            <person name="Hall O."/>
            <person name="Minx P."/>
            <person name="Tomlinson C."/>
            <person name="Mitreva M."/>
            <person name="Nelson J."/>
            <person name="Hou S."/>
            <person name="Wollam A."/>
            <person name="Pepin K.H."/>
            <person name="Johnson M."/>
            <person name="Bhonagiri V."/>
            <person name="Nash W.E."/>
            <person name="Warren W."/>
            <person name="Chinwalla A."/>
            <person name="Mardis E.R."/>
            <person name="Wilson R.K."/>
        </authorList>
    </citation>
    <scope>NUCLEOTIDE SEQUENCE [LARGE SCALE GENOMIC DNA]</scope>
    <source>
        <strain evidence="2 3">NJ9703</strain>
    </source>
</reference>
<keyword evidence="1" id="KW-0812">Transmembrane</keyword>
<evidence type="ECO:0000313" key="3">
    <source>
        <dbReference type="Proteomes" id="UP000004621"/>
    </source>
</evidence>
<organism evidence="2 3">
    <name type="scientific">Neisseria subflava NJ9703</name>
    <dbReference type="NCBI Taxonomy" id="546268"/>
    <lineage>
        <taxon>Bacteria</taxon>
        <taxon>Pseudomonadati</taxon>
        <taxon>Pseudomonadota</taxon>
        <taxon>Betaproteobacteria</taxon>
        <taxon>Neisseriales</taxon>
        <taxon>Neisseriaceae</taxon>
        <taxon>Neisseria</taxon>
    </lineage>
</organism>
<feature type="transmembrane region" description="Helical" evidence="1">
    <location>
        <begin position="168"/>
        <end position="197"/>
    </location>
</feature>
<protein>
    <submittedName>
        <fullName evidence="2">Uncharacterized protein</fullName>
    </submittedName>
</protein>
<proteinExistence type="predicted"/>
<dbReference type="Proteomes" id="UP000004621">
    <property type="component" value="Unassembled WGS sequence"/>
</dbReference>
<feature type="transmembrane region" description="Helical" evidence="1">
    <location>
        <begin position="133"/>
        <end position="156"/>
    </location>
</feature>
<name>A0A9W5ISD5_NEISU</name>
<dbReference type="EMBL" id="ACEO02000002">
    <property type="protein sequence ID" value="EFC52859.1"/>
    <property type="molecule type" value="Genomic_DNA"/>
</dbReference>
<accession>A0A9W5ISD5</accession>
<sequence>MNDILTIINELGINKQFMPYIYILLLIAILYKPLMSFKHDIKRTRINKLKEAYDFNEHDENTKKYFKYSLSEEYFKLVTGLSFSFGQQEKLIELYLKNKAPVAFHHYKRVAEYFKFDDDQNIVSIKIPKFAQIIGYCQAILGFYLLGDFFLVLFNFSDVLKALNTFNGVLIVTGIGMLLGIISFCGSICILNPYFIYKSSVHVNKQIGSADFTCFYHWALYKREFTFEKEFTLRNKKFNLPKKFRNKKFNPPMILMRLIVFYIPIPVAGFFLAYFQTTSA</sequence>
<feature type="transmembrane region" description="Helical" evidence="1">
    <location>
        <begin position="20"/>
        <end position="37"/>
    </location>
</feature>
<feature type="transmembrane region" description="Helical" evidence="1">
    <location>
        <begin position="254"/>
        <end position="275"/>
    </location>
</feature>
<keyword evidence="1" id="KW-1133">Transmembrane helix</keyword>
<comment type="caution">
    <text evidence="2">The sequence shown here is derived from an EMBL/GenBank/DDBJ whole genome shotgun (WGS) entry which is preliminary data.</text>
</comment>
<dbReference type="RefSeq" id="WP_004519398.1">
    <property type="nucleotide sequence ID" value="NZ_ACEO02000002.1"/>
</dbReference>
<evidence type="ECO:0000313" key="2">
    <source>
        <dbReference type="EMBL" id="EFC52859.1"/>
    </source>
</evidence>
<gene>
    <name evidence="2" type="ORF">NEISUBOT_03695</name>
</gene>
<keyword evidence="1" id="KW-0472">Membrane</keyword>
<dbReference type="AlphaFoldDB" id="A0A9W5ISD5"/>
<evidence type="ECO:0000256" key="1">
    <source>
        <dbReference type="SAM" id="Phobius"/>
    </source>
</evidence>